<evidence type="ECO:0000256" key="1">
    <source>
        <dbReference type="SAM" id="Coils"/>
    </source>
</evidence>
<dbReference type="SUPFAM" id="SSF56219">
    <property type="entry name" value="DNase I-like"/>
    <property type="match status" value="1"/>
</dbReference>
<dbReference type="SUPFAM" id="SSF56672">
    <property type="entry name" value="DNA/RNA polymerases"/>
    <property type="match status" value="1"/>
</dbReference>
<dbReference type="Proteomes" id="UP001151760">
    <property type="component" value="Unassembled WGS sequence"/>
</dbReference>
<dbReference type="CDD" id="cd01650">
    <property type="entry name" value="RT_nLTR_like"/>
    <property type="match status" value="1"/>
</dbReference>
<proteinExistence type="predicted"/>
<keyword evidence="3" id="KW-1133">Transmembrane helix</keyword>
<evidence type="ECO:0000259" key="4">
    <source>
        <dbReference type="Pfam" id="PF00078"/>
    </source>
</evidence>
<dbReference type="Pfam" id="PF00078">
    <property type="entry name" value="RVT_1"/>
    <property type="match status" value="1"/>
</dbReference>
<evidence type="ECO:0000256" key="2">
    <source>
        <dbReference type="SAM" id="MobiDB-lite"/>
    </source>
</evidence>
<feature type="non-terminal residue" evidence="5">
    <location>
        <position position="1"/>
    </location>
</feature>
<dbReference type="InterPro" id="IPR000477">
    <property type="entry name" value="RT_dom"/>
</dbReference>
<name>A0ABQ5H019_9ASTR</name>
<keyword evidence="3" id="KW-0812">Transmembrane</keyword>
<gene>
    <name evidence="5" type="ORF">Tco_1055241</name>
</gene>
<reference evidence="5" key="1">
    <citation type="journal article" date="2022" name="Int. J. Mol. Sci.">
        <title>Draft Genome of Tanacetum Coccineum: Genomic Comparison of Closely Related Tanacetum-Family Plants.</title>
        <authorList>
            <person name="Yamashiro T."/>
            <person name="Shiraishi A."/>
            <person name="Nakayama K."/>
            <person name="Satake H."/>
        </authorList>
    </citation>
    <scope>NUCLEOTIDE SEQUENCE</scope>
</reference>
<feature type="transmembrane region" description="Helical" evidence="3">
    <location>
        <begin position="695"/>
        <end position="719"/>
    </location>
</feature>
<accession>A0ABQ5H019</accession>
<dbReference type="PANTHER" id="PTHR33116:SF76">
    <property type="entry name" value="DUF4283 DOMAIN-CONTAINING PROTEIN"/>
    <property type="match status" value="1"/>
</dbReference>
<dbReference type="Gene3D" id="3.60.10.10">
    <property type="entry name" value="Endonuclease/exonuclease/phosphatase"/>
    <property type="match status" value="1"/>
</dbReference>
<dbReference type="EMBL" id="BQNB010019034">
    <property type="protein sequence ID" value="GJT80899.1"/>
    <property type="molecule type" value="Genomic_DNA"/>
</dbReference>
<feature type="compositionally biased region" description="Polar residues" evidence="2">
    <location>
        <begin position="24"/>
        <end position="44"/>
    </location>
</feature>
<dbReference type="InterPro" id="IPR036691">
    <property type="entry name" value="Endo/exonu/phosph_ase_sf"/>
</dbReference>
<feature type="region of interest" description="Disordered" evidence="2">
    <location>
        <begin position="17"/>
        <end position="44"/>
    </location>
</feature>
<feature type="coiled-coil region" evidence="1">
    <location>
        <begin position="307"/>
        <end position="334"/>
    </location>
</feature>
<reference evidence="5" key="2">
    <citation type="submission" date="2022-01" db="EMBL/GenBank/DDBJ databases">
        <authorList>
            <person name="Yamashiro T."/>
            <person name="Shiraishi A."/>
            <person name="Satake H."/>
            <person name="Nakayama K."/>
        </authorList>
    </citation>
    <scope>NUCLEOTIDE SEQUENCE</scope>
</reference>
<dbReference type="PANTHER" id="PTHR33116">
    <property type="entry name" value="REVERSE TRANSCRIPTASE ZINC-BINDING DOMAIN-CONTAINING PROTEIN-RELATED-RELATED"/>
    <property type="match status" value="1"/>
</dbReference>
<evidence type="ECO:0000313" key="6">
    <source>
        <dbReference type="Proteomes" id="UP001151760"/>
    </source>
</evidence>
<evidence type="ECO:0000256" key="3">
    <source>
        <dbReference type="SAM" id="Phobius"/>
    </source>
</evidence>
<feature type="domain" description="Reverse transcriptase" evidence="4">
    <location>
        <begin position="491"/>
        <end position="684"/>
    </location>
</feature>
<keyword evidence="6" id="KW-1185">Reference proteome</keyword>
<keyword evidence="1" id="KW-0175">Coiled coil</keyword>
<comment type="caution">
    <text evidence="5">The sequence shown here is derived from an EMBL/GenBank/DDBJ whole genome shotgun (WGS) entry which is preliminary data.</text>
</comment>
<keyword evidence="3" id="KW-0472">Membrane</keyword>
<sequence>VDGVKLSKPALNLHYRRVEKGETSKSSVPNKNMSSKAANVESTPSTLNKDTILVSNSFTALTEEEEDIWGTKATNSIVNDSDSEDVDDELILEGPSDRSNDNVTKGASTPDVNVVNLKKELFCSFIYAHNRYTHRRCLWSNLEMHKVYIRHRPWCLLGDYNAALTLDDMVTGSSIIDISMREFKECVDNIEVMDVQNTGLKYTWTQKPKGTDGVLKKLDRVMANLEFFDVFPGGHAIFQPYRMSDHSPAVLCLPSAIKAKPKPFKFTNILVSNPKFKEVVKEGWNKAMSGFHMYKLVHKLKHLKKPLRKLLIDKGNLHENVKRLRHELDTVQRDLDRDPLNVILREEETLYIQAFNDAILLEERFIRNRIDVITNSEGVVFENEKVSEAFVSHYEVFLGQSGSVSTLCTSDLFVNRLDIGAALDMIRDVNDQEIKDAIFSMGNDKSPGPDGFTAAFSKKHGISLLMMLFLMFVNSLLMGNYLRSLTILLLPYKIIANRIKESLKTLVSPNQSAFVPGRNISDNILLTQELMHNYHLDRGPPRCAFKFNIQKAYDTVDWSFLKAVLLGFGFHVRLVGWIMECVTTTSFSISINGSLHGYFKGKRGLCQGDPLSPYLFTLMMEILTLMISRRVQATDLFTYHRYCSKSELVNLCFADDLYLFAYGDTNSARELIEKVQARVDNWKNELLSTAGRLQLIQFVIGSLHVFWASVFMLPLRVLLDIEQIMRRFL</sequence>
<dbReference type="InterPro" id="IPR043502">
    <property type="entry name" value="DNA/RNA_pol_sf"/>
</dbReference>
<protein>
    <recommendedName>
        <fullName evidence="4">Reverse transcriptase domain-containing protein</fullName>
    </recommendedName>
</protein>
<organism evidence="5 6">
    <name type="scientific">Tanacetum coccineum</name>
    <dbReference type="NCBI Taxonomy" id="301880"/>
    <lineage>
        <taxon>Eukaryota</taxon>
        <taxon>Viridiplantae</taxon>
        <taxon>Streptophyta</taxon>
        <taxon>Embryophyta</taxon>
        <taxon>Tracheophyta</taxon>
        <taxon>Spermatophyta</taxon>
        <taxon>Magnoliopsida</taxon>
        <taxon>eudicotyledons</taxon>
        <taxon>Gunneridae</taxon>
        <taxon>Pentapetalae</taxon>
        <taxon>asterids</taxon>
        <taxon>campanulids</taxon>
        <taxon>Asterales</taxon>
        <taxon>Asteraceae</taxon>
        <taxon>Asteroideae</taxon>
        <taxon>Anthemideae</taxon>
        <taxon>Anthemidinae</taxon>
        <taxon>Tanacetum</taxon>
    </lineage>
</organism>
<evidence type="ECO:0000313" key="5">
    <source>
        <dbReference type="EMBL" id="GJT80899.1"/>
    </source>
</evidence>